<organism evidence="1 2">
    <name type="scientific">Gulo gulo</name>
    <name type="common">Wolverine</name>
    <name type="synonym">Gluton</name>
    <dbReference type="NCBI Taxonomy" id="48420"/>
    <lineage>
        <taxon>Eukaryota</taxon>
        <taxon>Metazoa</taxon>
        <taxon>Chordata</taxon>
        <taxon>Craniata</taxon>
        <taxon>Vertebrata</taxon>
        <taxon>Euteleostomi</taxon>
        <taxon>Mammalia</taxon>
        <taxon>Eutheria</taxon>
        <taxon>Laurasiatheria</taxon>
        <taxon>Carnivora</taxon>
        <taxon>Caniformia</taxon>
        <taxon>Musteloidea</taxon>
        <taxon>Mustelidae</taxon>
        <taxon>Guloninae</taxon>
        <taxon>Gulo</taxon>
    </lineage>
</organism>
<dbReference type="PANTHER" id="PTHR22414">
    <property type="entry name" value="LEUCINE ZIPPER PROTEIN 2"/>
    <property type="match status" value="1"/>
</dbReference>
<dbReference type="EMBL" id="CYRY02000852">
    <property type="protein sequence ID" value="VCW50403.1"/>
    <property type="molecule type" value="Genomic_DNA"/>
</dbReference>
<evidence type="ECO:0000313" key="1">
    <source>
        <dbReference type="EMBL" id="VCW50403.1"/>
    </source>
</evidence>
<protein>
    <submittedName>
        <fullName evidence="1">Uncharacterized protein</fullName>
    </submittedName>
</protein>
<comment type="caution">
    <text evidence="1">The sequence shown here is derived from an EMBL/GenBank/DDBJ whole genome shotgun (WGS) entry which is preliminary data.</text>
</comment>
<dbReference type="AlphaFoldDB" id="A0A9X9PTD5"/>
<sequence length="58" mass="6276">MKETVHLCLSTVFRNQAPPLSLMRPSPTQLPLLPGTVGPVIPDASSKFQVHCSHALKV</sequence>
<accession>A0A9X9PTD5</accession>
<evidence type="ECO:0000313" key="2">
    <source>
        <dbReference type="Proteomes" id="UP000269945"/>
    </source>
</evidence>
<name>A0A9X9PTD5_GULGU</name>
<gene>
    <name evidence="1" type="ORF">BN2614_LOCUS1</name>
</gene>
<dbReference type="InterPro" id="IPR026718">
    <property type="entry name" value="Luzp2"/>
</dbReference>
<proteinExistence type="predicted"/>
<keyword evidence="2" id="KW-1185">Reference proteome</keyword>
<dbReference type="PANTHER" id="PTHR22414:SF0">
    <property type="entry name" value="LEUCINE ZIPPER PROTEIN 2"/>
    <property type="match status" value="1"/>
</dbReference>
<reference evidence="1 2" key="1">
    <citation type="submission" date="2018-10" db="EMBL/GenBank/DDBJ databases">
        <authorList>
            <person name="Ekblom R."/>
            <person name="Jareborg N."/>
        </authorList>
    </citation>
    <scope>NUCLEOTIDE SEQUENCE [LARGE SCALE GENOMIC DNA]</scope>
    <source>
        <tissue evidence="1">Muscle</tissue>
    </source>
</reference>
<dbReference type="Proteomes" id="UP000269945">
    <property type="component" value="Unassembled WGS sequence"/>
</dbReference>